<dbReference type="PANTHER" id="PTHR43698:SF1">
    <property type="entry name" value="BLL4564 PROTEIN"/>
    <property type="match status" value="1"/>
</dbReference>
<dbReference type="Proteomes" id="UP000232412">
    <property type="component" value="Unassembled WGS sequence"/>
</dbReference>
<organism evidence="2 3">
    <name type="scientific">Nitrosotalea sinensis</name>
    <dbReference type="NCBI Taxonomy" id="1499975"/>
    <lineage>
        <taxon>Archaea</taxon>
        <taxon>Nitrososphaerota</taxon>
        <taxon>Nitrososphaeria</taxon>
        <taxon>Nitrosotaleales</taxon>
        <taxon>Nitrosotaleaceae</taxon>
        <taxon>Nitrosotalea</taxon>
    </lineage>
</organism>
<sequence>MNKKIIVSKLGPDKQLVQSKKQYFVGNAWLNDISLKLKITGQKVYFANFSNGARTKVHYHQGGQILVVTTGKGMLVFYKKVSMQNNMVKIKKSSQVPLGKGDVVFIPKNTLHWHGALKGNNLAHIAFNLFANGKESKTIWYDSDFMSYATKIK</sequence>
<dbReference type="InterPro" id="IPR014710">
    <property type="entry name" value="RmlC-like_jellyroll"/>
</dbReference>
<feature type="domain" description="Cupin type-1" evidence="1">
    <location>
        <begin position="37"/>
        <end position="135"/>
    </location>
</feature>
<dbReference type="SUPFAM" id="SSF51182">
    <property type="entry name" value="RmlC-like cupins"/>
    <property type="match status" value="1"/>
</dbReference>
<proteinExistence type="predicted"/>
<dbReference type="Gene3D" id="2.60.120.10">
    <property type="entry name" value="Jelly Rolls"/>
    <property type="match status" value="1"/>
</dbReference>
<dbReference type="RefSeq" id="WP_101010538.1">
    <property type="nucleotide sequence ID" value="NZ_FRFC01000004.1"/>
</dbReference>
<dbReference type="Pfam" id="PF00190">
    <property type="entry name" value="Cupin_1"/>
    <property type="match status" value="1"/>
</dbReference>
<evidence type="ECO:0000313" key="2">
    <source>
        <dbReference type="EMBL" id="SHO46957.1"/>
    </source>
</evidence>
<protein>
    <submittedName>
        <fullName evidence="2">Double-stranded beta-helix fold enzyme</fullName>
    </submittedName>
</protein>
<dbReference type="InterPro" id="IPR011051">
    <property type="entry name" value="RmlC_Cupin_sf"/>
</dbReference>
<evidence type="ECO:0000313" key="3">
    <source>
        <dbReference type="Proteomes" id="UP000232412"/>
    </source>
</evidence>
<evidence type="ECO:0000259" key="1">
    <source>
        <dbReference type="Pfam" id="PF00190"/>
    </source>
</evidence>
<accession>A0A2H1EHY9</accession>
<gene>
    <name evidence="2" type="ORF">NSIN_30302</name>
</gene>
<keyword evidence="3" id="KW-1185">Reference proteome</keyword>
<dbReference type="AlphaFoldDB" id="A0A2H1EHY9"/>
<name>A0A2H1EHY9_9ARCH</name>
<dbReference type="EMBL" id="FRFC01000004">
    <property type="protein sequence ID" value="SHO46957.1"/>
    <property type="molecule type" value="Genomic_DNA"/>
</dbReference>
<dbReference type="OrthoDB" id="82049at2157"/>
<dbReference type="PANTHER" id="PTHR43698">
    <property type="entry name" value="RIBD C-TERMINAL DOMAIN CONTAINING PROTEIN"/>
    <property type="match status" value="1"/>
</dbReference>
<reference evidence="3" key="1">
    <citation type="submission" date="2016-12" db="EMBL/GenBank/DDBJ databases">
        <authorList>
            <person name="Herbold C."/>
        </authorList>
    </citation>
    <scope>NUCLEOTIDE SEQUENCE [LARGE SCALE GENOMIC DNA]</scope>
</reference>
<dbReference type="InterPro" id="IPR006045">
    <property type="entry name" value="Cupin_1"/>
</dbReference>